<evidence type="ECO:0000259" key="1">
    <source>
        <dbReference type="Pfam" id="PF02698"/>
    </source>
</evidence>
<sequence length="207" mass="22052">MRTAAALTSAGVIAAIGVVAFGELSSWAASRRGFPRSGSVTSRGATDPSASHAVLVLGYRNPGPRANAINRFRVRAGVRSVDPEAAESVLVLSGGAVAGVIPEAELMRRYARDELGFTGAIRLETASTSTEENIEQAIPLLEEATSIAVVSTSHHALKARICLRRLRPDLAERLVRGGDYRLGELWWVKPVEAVLGRRSLRRLTSAG</sequence>
<dbReference type="InterPro" id="IPR051599">
    <property type="entry name" value="Cell_Envelope_Assoc"/>
</dbReference>
<dbReference type="Gene3D" id="3.40.50.620">
    <property type="entry name" value="HUPs"/>
    <property type="match status" value="1"/>
</dbReference>
<feature type="domain" description="DUF218" evidence="1">
    <location>
        <begin position="53"/>
        <end position="166"/>
    </location>
</feature>
<reference evidence="2 3" key="1">
    <citation type="submission" date="2017-04" db="EMBL/GenBank/DDBJ databases">
        <title>Kefir bacterial isolates.</title>
        <authorList>
            <person name="Kim Y."/>
            <person name="Blasche S."/>
            <person name="Patil K.R."/>
        </authorList>
    </citation>
    <scope>NUCLEOTIDE SEQUENCE [LARGE SCALE GENOMIC DNA]</scope>
    <source>
        <strain evidence="2 3">OG2</strain>
    </source>
</reference>
<dbReference type="InterPro" id="IPR014729">
    <property type="entry name" value="Rossmann-like_a/b/a_fold"/>
</dbReference>
<name>A0A269ZBF0_9MICO</name>
<evidence type="ECO:0000313" key="3">
    <source>
        <dbReference type="Proteomes" id="UP000216867"/>
    </source>
</evidence>
<dbReference type="PANTHER" id="PTHR30336:SF20">
    <property type="entry name" value="DUF218 DOMAIN-CONTAINING PROTEIN"/>
    <property type="match status" value="1"/>
</dbReference>
<dbReference type="GO" id="GO:0005886">
    <property type="term" value="C:plasma membrane"/>
    <property type="evidence" value="ECO:0007669"/>
    <property type="project" value="TreeGrafter"/>
</dbReference>
<evidence type="ECO:0000313" key="2">
    <source>
        <dbReference type="EMBL" id="PAK94246.1"/>
    </source>
</evidence>
<proteinExistence type="predicted"/>
<comment type="caution">
    <text evidence="2">The sequence shown here is derived from an EMBL/GenBank/DDBJ whole genome shotgun (WGS) entry which is preliminary data.</text>
</comment>
<accession>A0A269ZBF0</accession>
<dbReference type="EMBL" id="NCWY01000013">
    <property type="protein sequence ID" value="PAK94246.1"/>
    <property type="molecule type" value="Genomic_DNA"/>
</dbReference>
<protein>
    <recommendedName>
        <fullName evidence="1">DUF218 domain-containing protein</fullName>
    </recommendedName>
</protein>
<gene>
    <name evidence="2" type="ORF">B8X04_13915</name>
</gene>
<dbReference type="InterPro" id="IPR003848">
    <property type="entry name" value="DUF218"/>
</dbReference>
<dbReference type="Pfam" id="PF02698">
    <property type="entry name" value="DUF218"/>
    <property type="match status" value="1"/>
</dbReference>
<dbReference type="Proteomes" id="UP000216867">
    <property type="component" value="Unassembled WGS sequence"/>
</dbReference>
<dbReference type="CDD" id="cd06259">
    <property type="entry name" value="YdcF-like"/>
    <property type="match status" value="1"/>
</dbReference>
<dbReference type="RefSeq" id="WP_095376573.1">
    <property type="nucleotide sequence ID" value="NZ_JBCFBN010000012.1"/>
</dbReference>
<organism evidence="2 3">
    <name type="scientific">Brevibacterium casei</name>
    <dbReference type="NCBI Taxonomy" id="33889"/>
    <lineage>
        <taxon>Bacteria</taxon>
        <taxon>Bacillati</taxon>
        <taxon>Actinomycetota</taxon>
        <taxon>Actinomycetes</taxon>
        <taxon>Micrococcales</taxon>
        <taxon>Brevibacteriaceae</taxon>
        <taxon>Brevibacterium</taxon>
    </lineage>
</organism>
<dbReference type="AlphaFoldDB" id="A0A269ZBF0"/>
<dbReference type="PANTHER" id="PTHR30336">
    <property type="entry name" value="INNER MEMBRANE PROTEIN, PROBABLE PERMEASE"/>
    <property type="match status" value="1"/>
</dbReference>